<evidence type="ECO:0000313" key="2">
    <source>
        <dbReference type="Proteomes" id="UP000002247"/>
    </source>
</evidence>
<dbReference type="KEGG" id="srt:Srot_1350"/>
<reference evidence="1 2" key="1">
    <citation type="journal article" date="2010" name="Stand. Genomic Sci.">
        <title>Complete genome sequence of Segniliparus rotundus type strain (CDC 1076).</title>
        <authorList>
            <person name="Sikorski J."/>
            <person name="Lapidus A."/>
            <person name="Copeland A."/>
            <person name="Misra M."/>
            <person name="Glavina Del Rio T."/>
            <person name="Nolan M."/>
            <person name="Lucas S."/>
            <person name="Chen F."/>
            <person name="Tice H."/>
            <person name="Cheng J.F."/>
            <person name="Jando M."/>
            <person name="Schneider S."/>
            <person name="Bruce D."/>
            <person name="Goodwin L."/>
            <person name="Pitluck S."/>
            <person name="Liolios K."/>
            <person name="Mikhailova N."/>
            <person name="Pati A."/>
            <person name="Ivanova N."/>
            <person name="Mavromatis K."/>
            <person name="Chen A."/>
            <person name="Palaniappan K."/>
            <person name="Chertkov O."/>
            <person name="Land M."/>
            <person name="Hauser L."/>
            <person name="Chang Y.J."/>
            <person name="Jeffries C.D."/>
            <person name="Brettin T."/>
            <person name="Detter J.C."/>
            <person name="Han C."/>
            <person name="Rohde M."/>
            <person name="Goker M."/>
            <person name="Bristow J."/>
            <person name="Eisen J.A."/>
            <person name="Markowitz V."/>
            <person name="Hugenholtz P."/>
            <person name="Kyrpides N.C."/>
            <person name="Klenk H.P."/>
        </authorList>
    </citation>
    <scope>NUCLEOTIDE SEQUENCE [LARGE SCALE GENOMIC DNA]</scope>
    <source>
        <strain evidence="2">ATCC BAA-972 / CDC 1076 / CIP 108378 / DSM 44985 / JCM 13578</strain>
    </source>
</reference>
<organism evidence="1 2">
    <name type="scientific">Segniliparus rotundus (strain ATCC BAA-972 / CDC 1076 / CIP 108378 / DSM 44985 / JCM 13578)</name>
    <dbReference type="NCBI Taxonomy" id="640132"/>
    <lineage>
        <taxon>Bacteria</taxon>
        <taxon>Bacillati</taxon>
        <taxon>Actinomycetota</taxon>
        <taxon>Actinomycetes</taxon>
        <taxon>Mycobacteriales</taxon>
        <taxon>Segniliparaceae</taxon>
        <taxon>Segniliparus</taxon>
    </lineage>
</organism>
<dbReference type="Proteomes" id="UP000002247">
    <property type="component" value="Chromosome"/>
</dbReference>
<evidence type="ECO:0000313" key="1">
    <source>
        <dbReference type="EMBL" id="ADG97815.1"/>
    </source>
</evidence>
<dbReference type="eggNOG" id="COG0125">
    <property type="taxonomic scope" value="Bacteria"/>
</dbReference>
<dbReference type="OrthoDB" id="1494645at2"/>
<dbReference type="EMBL" id="CP001958">
    <property type="protein sequence ID" value="ADG97815.1"/>
    <property type="molecule type" value="Genomic_DNA"/>
</dbReference>
<dbReference type="InterPro" id="IPR027417">
    <property type="entry name" value="P-loop_NTPase"/>
</dbReference>
<gene>
    <name evidence="1" type="ordered locus">Srot_1350</name>
</gene>
<proteinExistence type="predicted"/>
<keyword evidence="2" id="KW-1185">Reference proteome</keyword>
<evidence type="ECO:0008006" key="3">
    <source>
        <dbReference type="Google" id="ProtNLM"/>
    </source>
</evidence>
<accession>D6Z785</accession>
<dbReference type="AlphaFoldDB" id="D6Z785"/>
<protein>
    <recommendedName>
        <fullName evidence="3">Thymidylate kinase</fullName>
    </recommendedName>
</protein>
<dbReference type="SUPFAM" id="SSF52540">
    <property type="entry name" value="P-loop containing nucleoside triphosphate hydrolases"/>
    <property type="match status" value="1"/>
</dbReference>
<sequence length="281" mass="30978">MSQTPRRVTVVGVDGCGKSSFIQRLRETTFADMDVASITCPDFHDTRNAPLQALSRQLKAFSDGADVIGRPAAKASALYLQMTLYGPVEQFFIQSYSPDMLVCERHPVVESLVYGPLYVQLGSQQPMAADDETALRPLLDQHEPGTMDMILDWYRRHAARSGLPGGLWDVLRDVAELVGQGPEAAIQGFGARYQTTLPDDVLWLDAPPELAARRCAARSESGQIEAHETPERLAFLRERYLAVRDLFEQRIPGTRFHVIETSDETSPDMLVAAAAAALGFA</sequence>
<dbReference type="RefSeq" id="WP_013138269.1">
    <property type="nucleotide sequence ID" value="NC_014168.1"/>
</dbReference>
<dbReference type="Gene3D" id="3.40.50.300">
    <property type="entry name" value="P-loop containing nucleotide triphosphate hydrolases"/>
    <property type="match status" value="1"/>
</dbReference>
<dbReference type="HOGENOM" id="CLU_990053_0_0_11"/>
<name>D6Z785_SEGRD</name>
<dbReference type="STRING" id="640132.Srot_1350"/>